<dbReference type="STRING" id="74649.A0A2P6PDM3"/>
<dbReference type="SUPFAM" id="SSF52540">
    <property type="entry name" value="P-loop containing nucleoside triphosphate hydrolases"/>
    <property type="match status" value="1"/>
</dbReference>
<dbReference type="AlphaFoldDB" id="A0A2P6PDM3"/>
<evidence type="ECO:0000256" key="2">
    <source>
        <dbReference type="ARBA" id="ARBA00022840"/>
    </source>
</evidence>
<keyword evidence="3" id="KW-0539">Nucleus</keyword>
<accession>A0A2P6PDM3</accession>
<keyword evidence="5" id="KW-0378">Hydrolase</keyword>
<evidence type="ECO:0000256" key="4">
    <source>
        <dbReference type="SAM" id="Coils"/>
    </source>
</evidence>
<organism evidence="5 6">
    <name type="scientific">Rosa chinensis</name>
    <name type="common">China rose</name>
    <dbReference type="NCBI Taxonomy" id="74649"/>
    <lineage>
        <taxon>Eukaryota</taxon>
        <taxon>Viridiplantae</taxon>
        <taxon>Streptophyta</taxon>
        <taxon>Embryophyta</taxon>
        <taxon>Tracheophyta</taxon>
        <taxon>Spermatophyta</taxon>
        <taxon>Magnoliopsida</taxon>
        <taxon>eudicotyledons</taxon>
        <taxon>Gunneridae</taxon>
        <taxon>Pentapetalae</taxon>
        <taxon>rosids</taxon>
        <taxon>fabids</taxon>
        <taxon>Rosales</taxon>
        <taxon>Rosaceae</taxon>
        <taxon>Rosoideae</taxon>
        <taxon>Rosoideae incertae sedis</taxon>
        <taxon>Rosa</taxon>
    </lineage>
</organism>
<evidence type="ECO:0000256" key="3">
    <source>
        <dbReference type="ARBA" id="ARBA00023242"/>
    </source>
</evidence>
<evidence type="ECO:0000256" key="1">
    <source>
        <dbReference type="ARBA" id="ARBA00022741"/>
    </source>
</evidence>
<dbReference type="GO" id="GO:0005524">
    <property type="term" value="F:ATP binding"/>
    <property type="evidence" value="ECO:0007669"/>
    <property type="project" value="UniProtKB-KW"/>
</dbReference>
<gene>
    <name evidence="5" type="ORF">RchiOBHm_Chr7g0223681</name>
</gene>
<keyword evidence="1" id="KW-0547">Nucleotide-binding</keyword>
<keyword evidence="4" id="KW-0175">Coiled coil</keyword>
<comment type="caution">
    <text evidence="5">The sequence shown here is derived from an EMBL/GenBank/DDBJ whole genome shotgun (WGS) entry which is preliminary data.</text>
</comment>
<dbReference type="PANTHER" id="PTHR18937:SF172">
    <property type="entry name" value="STRUCTURAL MAINTENANCE OF CHROMOSOMES PROTEIN"/>
    <property type="match status" value="1"/>
</dbReference>
<dbReference type="GO" id="GO:0007076">
    <property type="term" value="P:mitotic chromosome condensation"/>
    <property type="evidence" value="ECO:0007669"/>
    <property type="project" value="TreeGrafter"/>
</dbReference>
<feature type="coiled-coil region" evidence="4">
    <location>
        <begin position="124"/>
        <end position="158"/>
    </location>
</feature>
<feature type="coiled-coil region" evidence="4">
    <location>
        <begin position="191"/>
        <end position="325"/>
    </location>
</feature>
<reference evidence="5 6" key="1">
    <citation type="journal article" date="2018" name="Nat. Genet.">
        <title>The Rosa genome provides new insights in the design of modern roses.</title>
        <authorList>
            <person name="Bendahmane M."/>
        </authorList>
    </citation>
    <scope>NUCLEOTIDE SEQUENCE [LARGE SCALE GENOMIC DNA]</scope>
    <source>
        <strain evidence="6">cv. Old Blush</strain>
    </source>
</reference>
<evidence type="ECO:0000313" key="5">
    <source>
        <dbReference type="EMBL" id="PRQ20027.1"/>
    </source>
</evidence>
<name>A0A2P6PDM3_ROSCH</name>
<dbReference type="PANTHER" id="PTHR18937">
    <property type="entry name" value="STRUCTURAL MAINTENANCE OF CHROMOSOMES SMC FAMILY MEMBER"/>
    <property type="match status" value="1"/>
</dbReference>
<protein>
    <submittedName>
        <fullName evidence="5">Putative P-loop containing nucleoside triphosphate hydrolase</fullName>
    </submittedName>
</protein>
<dbReference type="Gene3D" id="3.40.50.300">
    <property type="entry name" value="P-loop containing nucleotide triphosphate hydrolases"/>
    <property type="match status" value="1"/>
</dbReference>
<dbReference type="Gene3D" id="1.10.287.1490">
    <property type="match status" value="1"/>
</dbReference>
<sequence>MRLNRVSELIHNSPNCQNIDGAGVSVHFQEIMDLDDGTFEAVPGSDFVITRVAYRDNSSKYYINDRSSNFTEVTKNLKGKGVDLDNNRFLILQGEVEQISLMKPKAQGSQDEGFLEYLEDIIGTSKYAQKIDESYQELESLNEKRSGVVQMVKLAEKERDGLEDGKNEAETYMLKELSLLKWQQQATKLAHEDTSAKMLDLQENITSLEENLNNDREKIQIETGQQTIKELRKAIQDSKKKYERHNKENETLCANFKEKEEKASLVQENYEETQKMIDEHKAVLDKAKSEYCNMKKTVYELRAWKDKAEFELEAMKKKSKDLKFEWKAYKDKLDKLQTALIKHMDQIQKDLVESEKVQATLADEHLNSCCDLQRAIETAALLEAQMKEMNPNLDSISEYQRKVSLYNEKVEDLSIITKQRDDIKRQYDELRKKRHVTFLFIFYGCMLCNI</sequence>
<dbReference type="EMBL" id="PDCK01000045">
    <property type="protein sequence ID" value="PRQ20027.1"/>
    <property type="molecule type" value="Genomic_DNA"/>
</dbReference>
<dbReference type="OrthoDB" id="1709853at2759"/>
<dbReference type="GO" id="GO:0000796">
    <property type="term" value="C:condensin complex"/>
    <property type="evidence" value="ECO:0007669"/>
    <property type="project" value="TreeGrafter"/>
</dbReference>
<keyword evidence="2" id="KW-0067">ATP-binding</keyword>
<dbReference type="GO" id="GO:0016787">
    <property type="term" value="F:hydrolase activity"/>
    <property type="evidence" value="ECO:0007669"/>
    <property type="project" value="UniProtKB-KW"/>
</dbReference>
<dbReference type="Proteomes" id="UP000238479">
    <property type="component" value="Chromosome 7"/>
</dbReference>
<evidence type="ECO:0000313" key="6">
    <source>
        <dbReference type="Proteomes" id="UP000238479"/>
    </source>
</evidence>
<keyword evidence="6" id="KW-1185">Reference proteome</keyword>
<dbReference type="InterPro" id="IPR027417">
    <property type="entry name" value="P-loop_NTPase"/>
</dbReference>
<proteinExistence type="predicted"/>
<dbReference type="Gramene" id="PRQ20027">
    <property type="protein sequence ID" value="PRQ20027"/>
    <property type="gene ID" value="RchiOBHm_Chr7g0223681"/>
</dbReference>